<dbReference type="GO" id="GO:0004491">
    <property type="term" value="F:methylmalonate-semialdehyde dehydrogenase (acylating, NAD) activity"/>
    <property type="evidence" value="ECO:0007669"/>
    <property type="project" value="InterPro"/>
</dbReference>
<comment type="caution">
    <text evidence="2">The sequence shown here is derived from an EMBL/GenBank/DDBJ whole genome shotgun (WGS) entry which is preliminary data.</text>
</comment>
<name>A0A2K3KIG4_TRIPR</name>
<dbReference type="GO" id="GO:0005739">
    <property type="term" value="C:mitochondrion"/>
    <property type="evidence" value="ECO:0007669"/>
    <property type="project" value="TreeGrafter"/>
</dbReference>
<evidence type="ECO:0000313" key="2">
    <source>
        <dbReference type="EMBL" id="PNX66053.1"/>
    </source>
</evidence>
<accession>A0A2K3KIG4</accession>
<protein>
    <submittedName>
        <fullName evidence="2">Otubain</fullName>
    </submittedName>
</protein>
<comment type="similarity">
    <text evidence="1">Belongs to the aldehyde dehydrogenase family.</text>
</comment>
<dbReference type="AlphaFoldDB" id="A0A2K3KIG4"/>
<proteinExistence type="inferred from homology"/>
<reference evidence="2 3" key="1">
    <citation type="journal article" date="2014" name="Am. J. Bot.">
        <title>Genome assembly and annotation for red clover (Trifolium pratense; Fabaceae).</title>
        <authorList>
            <person name="Istvanek J."/>
            <person name="Jaros M."/>
            <person name="Krenek A."/>
            <person name="Repkova J."/>
        </authorList>
    </citation>
    <scope>NUCLEOTIDE SEQUENCE [LARGE SCALE GENOMIC DNA]</scope>
    <source>
        <strain evidence="3">cv. Tatra</strain>
        <tissue evidence="2">Young leaves</tissue>
    </source>
</reference>
<evidence type="ECO:0000256" key="1">
    <source>
        <dbReference type="ARBA" id="ARBA00009986"/>
    </source>
</evidence>
<sequence>DMDDDYELPNKSREVVLGIRKQNPVQDVEPINCANPVKYEAVNCEAPTIEIDTSEHFVPKETYKDRDELIKWVKGQAEKLHFTVVIVRSDQGLVSGKPCFMLGYEQGGVYRLSNKKARKKISIEERGSRKIGCPFRLRGYLPKLKEWNLTIVSGIHNHVLDKVLQGHLVVGRLKPEEKEMVAEMSENLIPPRNIMSTLKK</sequence>
<reference evidence="2 3" key="2">
    <citation type="journal article" date="2017" name="Front. Plant Sci.">
        <title>Gene Classification and Mining of Molecular Markers Useful in Red Clover (Trifolium pratense) Breeding.</title>
        <authorList>
            <person name="Istvanek J."/>
            <person name="Dluhosova J."/>
            <person name="Dluhos P."/>
            <person name="Patkova L."/>
            <person name="Nedelnik J."/>
            <person name="Repkova J."/>
        </authorList>
    </citation>
    <scope>NUCLEOTIDE SEQUENCE [LARGE SCALE GENOMIC DNA]</scope>
    <source>
        <strain evidence="3">cv. Tatra</strain>
        <tissue evidence="2">Young leaves</tissue>
    </source>
</reference>
<gene>
    <name evidence="2" type="primary">otubain</name>
    <name evidence="2" type="ORF">L195_g054870</name>
</gene>
<dbReference type="EMBL" id="ASHM01097663">
    <property type="protein sequence ID" value="PNX66053.1"/>
    <property type="molecule type" value="Genomic_DNA"/>
</dbReference>
<dbReference type="Pfam" id="PF08731">
    <property type="entry name" value="AFT"/>
    <property type="match status" value="1"/>
</dbReference>
<dbReference type="PANTHER" id="PTHR43866:SF3">
    <property type="entry name" value="METHYLMALONATE-SEMIALDEHYDE DEHYDROGENASE [ACYLATING], MITOCHONDRIAL"/>
    <property type="match status" value="1"/>
</dbReference>
<feature type="non-terminal residue" evidence="2">
    <location>
        <position position="200"/>
    </location>
</feature>
<dbReference type="Proteomes" id="UP000236291">
    <property type="component" value="Unassembled WGS sequence"/>
</dbReference>
<dbReference type="InterPro" id="IPR014842">
    <property type="entry name" value="AFT"/>
</dbReference>
<feature type="non-terminal residue" evidence="2">
    <location>
        <position position="1"/>
    </location>
</feature>
<dbReference type="GO" id="GO:0010106">
    <property type="term" value="P:cellular response to iron ion starvation"/>
    <property type="evidence" value="ECO:0007669"/>
    <property type="project" value="InterPro"/>
</dbReference>
<dbReference type="InterPro" id="IPR010061">
    <property type="entry name" value="MeMal-semiAld_DH"/>
</dbReference>
<dbReference type="GO" id="GO:0000981">
    <property type="term" value="F:DNA-binding transcription factor activity, RNA polymerase II-specific"/>
    <property type="evidence" value="ECO:0007669"/>
    <property type="project" value="InterPro"/>
</dbReference>
<dbReference type="GO" id="GO:0045944">
    <property type="term" value="P:positive regulation of transcription by RNA polymerase II"/>
    <property type="evidence" value="ECO:0007669"/>
    <property type="project" value="InterPro"/>
</dbReference>
<dbReference type="PANTHER" id="PTHR43866">
    <property type="entry name" value="MALONATE-SEMIALDEHYDE DEHYDROGENASE"/>
    <property type="match status" value="1"/>
</dbReference>
<dbReference type="GO" id="GO:0006210">
    <property type="term" value="P:thymine catabolic process"/>
    <property type="evidence" value="ECO:0007669"/>
    <property type="project" value="TreeGrafter"/>
</dbReference>
<dbReference type="GO" id="GO:0006574">
    <property type="term" value="P:L-valine catabolic process"/>
    <property type="evidence" value="ECO:0007669"/>
    <property type="project" value="TreeGrafter"/>
</dbReference>
<evidence type="ECO:0000313" key="3">
    <source>
        <dbReference type="Proteomes" id="UP000236291"/>
    </source>
</evidence>
<organism evidence="2 3">
    <name type="scientific">Trifolium pratense</name>
    <name type="common">Red clover</name>
    <dbReference type="NCBI Taxonomy" id="57577"/>
    <lineage>
        <taxon>Eukaryota</taxon>
        <taxon>Viridiplantae</taxon>
        <taxon>Streptophyta</taxon>
        <taxon>Embryophyta</taxon>
        <taxon>Tracheophyta</taxon>
        <taxon>Spermatophyta</taxon>
        <taxon>Magnoliopsida</taxon>
        <taxon>eudicotyledons</taxon>
        <taxon>Gunneridae</taxon>
        <taxon>Pentapetalae</taxon>
        <taxon>rosids</taxon>
        <taxon>fabids</taxon>
        <taxon>Fabales</taxon>
        <taxon>Fabaceae</taxon>
        <taxon>Papilionoideae</taxon>
        <taxon>50 kb inversion clade</taxon>
        <taxon>NPAAA clade</taxon>
        <taxon>Hologalegina</taxon>
        <taxon>IRL clade</taxon>
        <taxon>Trifolieae</taxon>
        <taxon>Trifolium</taxon>
    </lineage>
</organism>